<accession>A0ABP7IL76</accession>
<protein>
    <recommendedName>
        <fullName evidence="3">TIGR02391 family protein</fullName>
    </recommendedName>
</protein>
<dbReference type="Proteomes" id="UP001500888">
    <property type="component" value="Unassembled WGS sequence"/>
</dbReference>
<sequence>MVEGTPDFLLKPLRVWLVHAVTLRDLIDLKRSLELRLWRNDIFQMGGVTGTAIMDVLLEGEELFEAVDAALDLHNWLLASDVEPDSHQWWVWMARDLMMILDEAHSEWEVNHLVNGLVRRVDPTAAQAVAAVVKDASADASAHLSKAWDKAYGFRPDPGDAYSEAVKAVEAAVIPVTIPRSGKPTLGTALKHLEDTESQWSLVIDDKTGQPTPARVVIGLIDLLWHGQRNRHAGGPTTKPISQETAEAAVHAAVTLVQWFTSGAIRKAP</sequence>
<evidence type="ECO:0000313" key="2">
    <source>
        <dbReference type="Proteomes" id="UP001500888"/>
    </source>
</evidence>
<dbReference type="EMBL" id="BAAAZR010000014">
    <property type="protein sequence ID" value="GAA3821165.1"/>
    <property type="molecule type" value="Genomic_DNA"/>
</dbReference>
<proteinExistence type="predicted"/>
<comment type="caution">
    <text evidence="1">The sequence shown here is derived from an EMBL/GenBank/DDBJ whole genome shotgun (WGS) entry which is preliminary data.</text>
</comment>
<organism evidence="1 2">
    <name type="scientific">Sphaerisporangium flaviroseum</name>
    <dbReference type="NCBI Taxonomy" id="509199"/>
    <lineage>
        <taxon>Bacteria</taxon>
        <taxon>Bacillati</taxon>
        <taxon>Actinomycetota</taxon>
        <taxon>Actinomycetes</taxon>
        <taxon>Streptosporangiales</taxon>
        <taxon>Streptosporangiaceae</taxon>
        <taxon>Sphaerisporangium</taxon>
    </lineage>
</organism>
<evidence type="ECO:0000313" key="1">
    <source>
        <dbReference type="EMBL" id="GAA3821165.1"/>
    </source>
</evidence>
<name>A0ABP7IL76_9ACTN</name>
<keyword evidence="2" id="KW-1185">Reference proteome</keyword>
<reference evidence="2" key="1">
    <citation type="journal article" date="2019" name="Int. J. Syst. Evol. Microbiol.">
        <title>The Global Catalogue of Microorganisms (GCM) 10K type strain sequencing project: providing services to taxonomists for standard genome sequencing and annotation.</title>
        <authorList>
            <consortium name="The Broad Institute Genomics Platform"/>
            <consortium name="The Broad Institute Genome Sequencing Center for Infectious Disease"/>
            <person name="Wu L."/>
            <person name="Ma J."/>
        </authorList>
    </citation>
    <scope>NUCLEOTIDE SEQUENCE [LARGE SCALE GENOMIC DNA]</scope>
    <source>
        <strain evidence="2">JCM 16908</strain>
    </source>
</reference>
<evidence type="ECO:0008006" key="3">
    <source>
        <dbReference type="Google" id="ProtNLM"/>
    </source>
</evidence>
<gene>
    <name evidence="1" type="ORF">GCM10022226_46800</name>
</gene>